<dbReference type="Pfam" id="PF09361">
    <property type="entry name" value="Phasin_2"/>
    <property type="match status" value="1"/>
</dbReference>
<feature type="domain" description="Phasin" evidence="1">
    <location>
        <begin position="37"/>
        <end position="136"/>
    </location>
</feature>
<protein>
    <submittedName>
        <fullName evidence="2">Phasin family protein</fullName>
    </submittedName>
</protein>
<dbReference type="RefSeq" id="WP_072747857.1">
    <property type="nucleotide sequence ID" value="NZ_FOHL01000008.1"/>
</dbReference>
<dbReference type="InterPro" id="IPR018968">
    <property type="entry name" value="Phasin"/>
</dbReference>
<sequence>MTAAEKIAAQPHVAIPSADEARAAAARQAESLARSLETLARYGQGNVDALLAASNVAAKAAGEMNAEALALARETIEESLTAARELTAARSPLDALEKQAEFARRAFESALGHATKMNEIALTAARAAVEPVAERIAAAGELAQTGRR</sequence>
<proteinExistence type="predicted"/>
<reference evidence="2 3" key="1">
    <citation type="submission" date="2016-12" db="EMBL/GenBank/DDBJ databases">
        <authorList>
            <person name="Song W.-J."/>
            <person name="Kurnit D.M."/>
        </authorList>
    </citation>
    <scope>NUCLEOTIDE SEQUENCE [LARGE SCALE GENOMIC DNA]</scope>
    <source>
        <strain evidence="2 3">CGMCC 1.10808</strain>
    </source>
</reference>
<evidence type="ECO:0000259" key="1">
    <source>
        <dbReference type="Pfam" id="PF09361"/>
    </source>
</evidence>
<dbReference type="EMBL" id="FRDL01000008">
    <property type="protein sequence ID" value="SHN72182.1"/>
    <property type="molecule type" value="Genomic_DNA"/>
</dbReference>
<dbReference type="STRING" id="1189325.SAMN04488119_10844"/>
<evidence type="ECO:0000313" key="3">
    <source>
        <dbReference type="Proteomes" id="UP000184066"/>
    </source>
</evidence>
<evidence type="ECO:0000313" key="2">
    <source>
        <dbReference type="EMBL" id="SHN72182.1"/>
    </source>
</evidence>
<dbReference type="InterPro" id="IPR010127">
    <property type="entry name" value="Phasin_subfam-1"/>
</dbReference>
<dbReference type="Proteomes" id="UP000184066">
    <property type="component" value="Unassembled WGS sequence"/>
</dbReference>
<dbReference type="NCBIfam" id="TIGR01841">
    <property type="entry name" value="phasin"/>
    <property type="match status" value="1"/>
</dbReference>
<dbReference type="AlphaFoldDB" id="A0A1M7TN67"/>
<name>A0A1M7TN67_9RHOB</name>
<organism evidence="2 3">
    <name type="scientific">Oceanicella actignis</name>
    <dbReference type="NCBI Taxonomy" id="1189325"/>
    <lineage>
        <taxon>Bacteria</taxon>
        <taxon>Pseudomonadati</taxon>
        <taxon>Pseudomonadota</taxon>
        <taxon>Alphaproteobacteria</taxon>
        <taxon>Rhodobacterales</taxon>
        <taxon>Paracoccaceae</taxon>
        <taxon>Oceanicella</taxon>
    </lineage>
</organism>
<keyword evidence="3" id="KW-1185">Reference proteome</keyword>
<accession>A0A1M7TN67</accession>
<gene>
    <name evidence="2" type="ORF">SAMN05216200_10845</name>
</gene>